<reference evidence="1" key="1">
    <citation type="submission" date="2018-02" db="EMBL/GenBank/DDBJ databases">
        <title>Rhizophora mucronata_Transcriptome.</title>
        <authorList>
            <person name="Meera S.P."/>
            <person name="Sreeshan A."/>
            <person name="Augustine A."/>
        </authorList>
    </citation>
    <scope>NUCLEOTIDE SEQUENCE</scope>
    <source>
        <tissue evidence="1">Leaf</tissue>
    </source>
</reference>
<accession>A0A2P2N842</accession>
<protein>
    <submittedName>
        <fullName evidence="1">Uncharacterized protein</fullName>
    </submittedName>
</protein>
<sequence>MSKCRGDLKIPNHGMKNLQTFFYQTCMAASRHDR</sequence>
<name>A0A2P2N842_RHIMU</name>
<dbReference type="EMBL" id="GGEC01058175">
    <property type="protein sequence ID" value="MBX38659.1"/>
    <property type="molecule type" value="Transcribed_RNA"/>
</dbReference>
<evidence type="ECO:0000313" key="1">
    <source>
        <dbReference type="EMBL" id="MBX38659.1"/>
    </source>
</evidence>
<proteinExistence type="predicted"/>
<organism evidence="1">
    <name type="scientific">Rhizophora mucronata</name>
    <name type="common">Asiatic mangrove</name>
    <dbReference type="NCBI Taxonomy" id="61149"/>
    <lineage>
        <taxon>Eukaryota</taxon>
        <taxon>Viridiplantae</taxon>
        <taxon>Streptophyta</taxon>
        <taxon>Embryophyta</taxon>
        <taxon>Tracheophyta</taxon>
        <taxon>Spermatophyta</taxon>
        <taxon>Magnoliopsida</taxon>
        <taxon>eudicotyledons</taxon>
        <taxon>Gunneridae</taxon>
        <taxon>Pentapetalae</taxon>
        <taxon>rosids</taxon>
        <taxon>fabids</taxon>
        <taxon>Malpighiales</taxon>
        <taxon>Rhizophoraceae</taxon>
        <taxon>Rhizophora</taxon>
    </lineage>
</organism>
<dbReference type="AlphaFoldDB" id="A0A2P2N842"/>